<evidence type="ECO:0000256" key="1">
    <source>
        <dbReference type="SAM" id="Phobius"/>
    </source>
</evidence>
<protein>
    <submittedName>
        <fullName evidence="2">Uncharacterized protein</fullName>
    </submittedName>
</protein>
<proteinExistence type="predicted"/>
<keyword evidence="1" id="KW-0472">Membrane</keyword>
<feature type="transmembrane region" description="Helical" evidence="1">
    <location>
        <begin position="139"/>
        <end position="163"/>
    </location>
</feature>
<feature type="transmembrane region" description="Helical" evidence="1">
    <location>
        <begin position="60"/>
        <end position="83"/>
    </location>
</feature>
<accession>A0A0F8YGA7</accession>
<keyword evidence="1" id="KW-1133">Transmembrane helix</keyword>
<sequence>MSSKIGGKEALMELAQVYRTQVWEFSSILIAISVGLVVIPVFTLNISLTGGEGLTLELRLLFLAITVFLADVGIYCITQSIIADMIHREIMSRLKTKEKSLLEYLTDIKTKLRSKFPVMQHYRMPNLTQKKALHRLYKLQIWGSVIVSLIIPMILFSFIWWNYDPFFDLILASELLYLVSAWIVYRYVTLV</sequence>
<organism evidence="2">
    <name type="scientific">marine sediment metagenome</name>
    <dbReference type="NCBI Taxonomy" id="412755"/>
    <lineage>
        <taxon>unclassified sequences</taxon>
        <taxon>metagenomes</taxon>
        <taxon>ecological metagenomes</taxon>
    </lineage>
</organism>
<gene>
    <name evidence="2" type="ORF">LCGC14_2823700</name>
</gene>
<keyword evidence="1" id="KW-0812">Transmembrane</keyword>
<dbReference type="EMBL" id="LAZR01053590">
    <property type="protein sequence ID" value="KKK80417.1"/>
    <property type="molecule type" value="Genomic_DNA"/>
</dbReference>
<feature type="transmembrane region" description="Helical" evidence="1">
    <location>
        <begin position="28"/>
        <end position="48"/>
    </location>
</feature>
<evidence type="ECO:0000313" key="2">
    <source>
        <dbReference type="EMBL" id="KKK80417.1"/>
    </source>
</evidence>
<comment type="caution">
    <text evidence="2">The sequence shown here is derived from an EMBL/GenBank/DDBJ whole genome shotgun (WGS) entry which is preliminary data.</text>
</comment>
<name>A0A0F8YGA7_9ZZZZ</name>
<dbReference type="AlphaFoldDB" id="A0A0F8YGA7"/>
<reference evidence="2" key="1">
    <citation type="journal article" date="2015" name="Nature">
        <title>Complex archaea that bridge the gap between prokaryotes and eukaryotes.</title>
        <authorList>
            <person name="Spang A."/>
            <person name="Saw J.H."/>
            <person name="Jorgensen S.L."/>
            <person name="Zaremba-Niedzwiedzka K."/>
            <person name="Martijn J."/>
            <person name="Lind A.E."/>
            <person name="van Eijk R."/>
            <person name="Schleper C."/>
            <person name="Guy L."/>
            <person name="Ettema T.J."/>
        </authorList>
    </citation>
    <scope>NUCLEOTIDE SEQUENCE</scope>
</reference>
<feature type="transmembrane region" description="Helical" evidence="1">
    <location>
        <begin position="169"/>
        <end position="188"/>
    </location>
</feature>